<protein>
    <submittedName>
        <fullName evidence="1">Uncharacterized protein</fullName>
    </submittedName>
</protein>
<proteinExistence type="predicted"/>
<reference evidence="1 2" key="1">
    <citation type="journal article" date="2017" name="Mol. Ecol.">
        <title>Comparative and population genomic landscape of Phellinus noxius: A hypervariable fungus causing root rot in trees.</title>
        <authorList>
            <person name="Chung C.L."/>
            <person name="Lee T.J."/>
            <person name="Akiba M."/>
            <person name="Lee H.H."/>
            <person name="Kuo T.H."/>
            <person name="Liu D."/>
            <person name="Ke H.M."/>
            <person name="Yokoi T."/>
            <person name="Roa M.B."/>
            <person name="Lu M.J."/>
            <person name="Chang Y.Y."/>
            <person name="Ann P.J."/>
            <person name="Tsai J.N."/>
            <person name="Chen C.Y."/>
            <person name="Tzean S.S."/>
            <person name="Ota Y."/>
            <person name="Hattori T."/>
            <person name="Sahashi N."/>
            <person name="Liou R.F."/>
            <person name="Kikuchi T."/>
            <person name="Tsai I.J."/>
        </authorList>
    </citation>
    <scope>NUCLEOTIDE SEQUENCE [LARGE SCALE GENOMIC DNA]</scope>
    <source>
        <strain evidence="1 2">FFPRI411160</strain>
    </source>
</reference>
<dbReference type="EMBL" id="NBII01000013">
    <property type="protein sequence ID" value="TQF64820.1"/>
    <property type="molecule type" value="Genomic_DNA"/>
</dbReference>
<keyword evidence="1" id="KW-0496">Mitochondrion</keyword>
<organism evidence="1 2">
    <name type="scientific">Pyrrhoderma noxium</name>
    <dbReference type="NCBI Taxonomy" id="2282107"/>
    <lineage>
        <taxon>Eukaryota</taxon>
        <taxon>Fungi</taxon>
        <taxon>Dikarya</taxon>
        <taxon>Basidiomycota</taxon>
        <taxon>Agaricomycotina</taxon>
        <taxon>Agaricomycetes</taxon>
        <taxon>Hymenochaetales</taxon>
        <taxon>Hymenochaetaceae</taxon>
        <taxon>Pyrrhoderma</taxon>
    </lineage>
</organism>
<dbReference type="InParanoid" id="A0A541AXN3"/>
<sequence>MYYSFFLIKTSKGPGATRDRAQRDRGYIERILSGRFELDLQWLNVFLSLIKLTILTHRSKSTLFLLRLYKVAISLECKPNSKEAFTVKFLASFLLKTVTIKEPSPSVIHSYTVIVKE</sequence>
<gene>
    <name evidence="1" type="ORF">PNOK_m000096</name>
</gene>
<evidence type="ECO:0000313" key="2">
    <source>
        <dbReference type="Proteomes" id="UP000217199"/>
    </source>
</evidence>
<dbReference type="Proteomes" id="UP000217199">
    <property type="component" value="Unassembled WGS sequence"/>
</dbReference>
<accession>A0A541AXN3</accession>
<evidence type="ECO:0000313" key="1">
    <source>
        <dbReference type="EMBL" id="TQF64820.1"/>
    </source>
</evidence>
<dbReference type="AlphaFoldDB" id="A0A541AXN3"/>
<name>A0A541AXN3_9AGAM</name>
<geneLocation type="mitochondrion" evidence="1"/>
<comment type="caution">
    <text evidence="1">The sequence shown here is derived from an EMBL/GenBank/DDBJ whole genome shotgun (WGS) entry which is preliminary data.</text>
</comment>
<keyword evidence="2" id="KW-1185">Reference proteome</keyword>